<proteinExistence type="predicted"/>
<dbReference type="PANTHER" id="PTHR24148">
    <property type="entry name" value="ANKYRIN REPEAT DOMAIN-CONTAINING PROTEIN 39 HOMOLOG-RELATED"/>
    <property type="match status" value="1"/>
</dbReference>
<protein>
    <submittedName>
        <fullName evidence="2">Heterokaryon incompatibility protein-domain-containing protein</fullName>
    </submittedName>
</protein>
<gene>
    <name evidence="2" type="ORF">B0T26DRAFT_403294</name>
</gene>
<feature type="domain" description="Heterokaryon incompatibility" evidence="1">
    <location>
        <begin position="79"/>
        <end position="221"/>
    </location>
</feature>
<comment type="caution">
    <text evidence="2">The sequence shown here is derived from an EMBL/GenBank/DDBJ whole genome shotgun (WGS) entry which is preliminary data.</text>
</comment>
<organism evidence="2 3">
    <name type="scientific">Lasiosphaeria miniovina</name>
    <dbReference type="NCBI Taxonomy" id="1954250"/>
    <lineage>
        <taxon>Eukaryota</taxon>
        <taxon>Fungi</taxon>
        <taxon>Dikarya</taxon>
        <taxon>Ascomycota</taxon>
        <taxon>Pezizomycotina</taxon>
        <taxon>Sordariomycetes</taxon>
        <taxon>Sordariomycetidae</taxon>
        <taxon>Sordariales</taxon>
        <taxon>Lasiosphaeriaceae</taxon>
        <taxon>Lasiosphaeria</taxon>
    </lineage>
</organism>
<dbReference type="Pfam" id="PF06985">
    <property type="entry name" value="HET"/>
    <property type="match status" value="1"/>
</dbReference>
<dbReference type="Proteomes" id="UP001172101">
    <property type="component" value="Unassembled WGS sequence"/>
</dbReference>
<dbReference type="InterPro" id="IPR010730">
    <property type="entry name" value="HET"/>
</dbReference>
<dbReference type="EMBL" id="JAUIRO010000006">
    <property type="protein sequence ID" value="KAK0709334.1"/>
    <property type="molecule type" value="Genomic_DNA"/>
</dbReference>
<reference evidence="2" key="1">
    <citation type="submission" date="2023-06" db="EMBL/GenBank/DDBJ databases">
        <title>Genome-scale phylogeny and comparative genomics of the fungal order Sordariales.</title>
        <authorList>
            <consortium name="Lawrence Berkeley National Laboratory"/>
            <person name="Hensen N."/>
            <person name="Bonometti L."/>
            <person name="Westerberg I."/>
            <person name="Brannstrom I.O."/>
            <person name="Guillou S."/>
            <person name="Cros-Aarteil S."/>
            <person name="Calhoun S."/>
            <person name="Haridas S."/>
            <person name="Kuo A."/>
            <person name="Mondo S."/>
            <person name="Pangilinan J."/>
            <person name="Riley R."/>
            <person name="LaButti K."/>
            <person name="Andreopoulos B."/>
            <person name="Lipzen A."/>
            <person name="Chen C."/>
            <person name="Yanf M."/>
            <person name="Daum C."/>
            <person name="Ng V."/>
            <person name="Clum A."/>
            <person name="Steindorff A."/>
            <person name="Ohm R."/>
            <person name="Martin F."/>
            <person name="Silar P."/>
            <person name="Natvig D."/>
            <person name="Lalanne C."/>
            <person name="Gautier V."/>
            <person name="Ament-velasquez S.L."/>
            <person name="Kruys A."/>
            <person name="Hutchinson M.I."/>
            <person name="Powell A.J."/>
            <person name="Barry K."/>
            <person name="Miller A.N."/>
            <person name="Grigoriev I.V."/>
            <person name="Debuchy R."/>
            <person name="Gladieux P."/>
            <person name="Thoren M.H."/>
            <person name="Johannesson H."/>
        </authorList>
    </citation>
    <scope>NUCLEOTIDE SEQUENCE</scope>
    <source>
        <strain evidence="2">SMH2392-1A</strain>
    </source>
</reference>
<sequence>MENDSKRPLQALDMWPGRATRGRLLHDMEKAQELMVPEALFRRWCERLRFVIDVRADRSVEHAFELIESANEDEAREPFIAISYRWPPANEESAAVYQILAPDPKSPNPGSTRHVRPIRAPPDILERAFEFAAAQGIRKIWIDQECIHQDSDQDRALGVQSMHIVYRWAAVTLVMLGRHVVDASDIKAVLHLTDLADRGQNALRGRIKADSWWSRAWTAQELGLSSNRQLRYLVGWRHELDPSGRAWEAVAQKENKESPGCQVVPREWVLTGGQIFAVVHMMPLTPLPIQTVSATLASGTLGIADGAADAGGDLDAAAPAMSFSTAMSILEQKELFMLSDKLAILGNLADYGQRIDIDKATRRRLGFSACAMALALYNGDLSPLFTWVPKASLPREGRTFAAQAVRPLASWLPDRRLSLQAIATSMTPMDRFRAKPLRGSRAVVLDGKLAVEGLVWEVGPFDAASGLRGLSQKLRKINTKGGRVRLLMETLVKAIGEDAIAESVLQAVVALAMQRQLTGPEELALIVEKLREPQLAPVPLPPSTTTAGKLGQWWRCGTDRNRDRDRDIARQWSRAFAGRSTTTMQGAGRRTAADDDDGQYSDAVVKFCENLANGAPFLIGRCRVGESEGEGEGEGEGREVACLCHDFNFDFPAESNSESAAALAAVFSPLSSLEYEFGSNAWMPLMQDERHWRVQEWGANRSPVPESTVETLRERLQQHGSKSNKSFQLSDEGFTVLGNAAVTPSPMLSSAGLITRDGLIPISQGAEYRWFQ</sequence>
<name>A0AA40A4V8_9PEZI</name>
<dbReference type="RefSeq" id="XP_060292638.1">
    <property type="nucleotide sequence ID" value="XM_060434821.1"/>
</dbReference>
<accession>A0AA40A4V8</accession>
<keyword evidence="3" id="KW-1185">Reference proteome</keyword>
<evidence type="ECO:0000313" key="3">
    <source>
        <dbReference type="Proteomes" id="UP001172101"/>
    </source>
</evidence>
<evidence type="ECO:0000313" key="2">
    <source>
        <dbReference type="EMBL" id="KAK0709334.1"/>
    </source>
</evidence>
<evidence type="ECO:0000259" key="1">
    <source>
        <dbReference type="Pfam" id="PF06985"/>
    </source>
</evidence>
<dbReference type="PANTHER" id="PTHR24148:SF64">
    <property type="entry name" value="HETEROKARYON INCOMPATIBILITY DOMAIN-CONTAINING PROTEIN"/>
    <property type="match status" value="1"/>
</dbReference>
<dbReference type="GeneID" id="85318091"/>
<dbReference type="AlphaFoldDB" id="A0AA40A4V8"/>
<dbReference type="InterPro" id="IPR052895">
    <property type="entry name" value="HetReg/Transcr_Mod"/>
</dbReference>